<name>A0A2T0U8Z9_9SPHI</name>
<sequence length="157" mass="17558">MKNFLLLFLVGGFLLVAGNTAQAQYKHALGVRVGNAYGLTYKTFIQQDRALDFILNFKDRNNYSSFRLTGLYEVHNPINDLPGLQWFYGGGATIGSQTYKPIDKSDLVFSVDGVLGLDFKFTDAPINLSLDWKPAIEFTPNTEFDPEGFGLSVRITF</sequence>
<gene>
    <name evidence="2" type="ORF">B0I27_102177</name>
</gene>
<feature type="signal peptide" evidence="1">
    <location>
        <begin position="1"/>
        <end position="23"/>
    </location>
</feature>
<accession>A0A2T0U8Z9</accession>
<evidence type="ECO:0000256" key="1">
    <source>
        <dbReference type="SAM" id="SignalP"/>
    </source>
</evidence>
<organism evidence="2 3">
    <name type="scientific">Arcticibacter pallidicorallinus</name>
    <dbReference type="NCBI Taxonomy" id="1259464"/>
    <lineage>
        <taxon>Bacteria</taxon>
        <taxon>Pseudomonadati</taxon>
        <taxon>Bacteroidota</taxon>
        <taxon>Sphingobacteriia</taxon>
        <taxon>Sphingobacteriales</taxon>
        <taxon>Sphingobacteriaceae</taxon>
        <taxon>Arcticibacter</taxon>
    </lineage>
</organism>
<feature type="chain" id="PRO_5015578787" description="Outer membrane protein" evidence="1">
    <location>
        <begin position="24"/>
        <end position="157"/>
    </location>
</feature>
<keyword evidence="1" id="KW-0732">Signal</keyword>
<keyword evidence="3" id="KW-1185">Reference proteome</keyword>
<dbReference type="RefSeq" id="WP_106291585.1">
    <property type="nucleotide sequence ID" value="NZ_PVTH01000002.1"/>
</dbReference>
<proteinExistence type="predicted"/>
<evidence type="ECO:0008006" key="4">
    <source>
        <dbReference type="Google" id="ProtNLM"/>
    </source>
</evidence>
<comment type="caution">
    <text evidence="2">The sequence shown here is derived from an EMBL/GenBank/DDBJ whole genome shotgun (WGS) entry which is preliminary data.</text>
</comment>
<reference evidence="2 3" key="1">
    <citation type="submission" date="2018-03" db="EMBL/GenBank/DDBJ databases">
        <title>Genomic Encyclopedia of Type Strains, Phase III (KMG-III): the genomes of soil and plant-associated and newly described type strains.</title>
        <authorList>
            <person name="Whitman W."/>
        </authorList>
    </citation>
    <scope>NUCLEOTIDE SEQUENCE [LARGE SCALE GENOMIC DNA]</scope>
    <source>
        <strain evidence="2 3">CGMCC 1.9313</strain>
    </source>
</reference>
<dbReference type="AlphaFoldDB" id="A0A2T0U8Z9"/>
<protein>
    <recommendedName>
        <fullName evidence="4">Outer membrane protein</fullName>
    </recommendedName>
</protein>
<evidence type="ECO:0000313" key="2">
    <source>
        <dbReference type="EMBL" id="PRY54411.1"/>
    </source>
</evidence>
<dbReference type="EMBL" id="PVTH01000002">
    <property type="protein sequence ID" value="PRY54411.1"/>
    <property type="molecule type" value="Genomic_DNA"/>
</dbReference>
<dbReference type="OrthoDB" id="978645at2"/>
<dbReference type="Proteomes" id="UP000238034">
    <property type="component" value="Unassembled WGS sequence"/>
</dbReference>
<evidence type="ECO:0000313" key="3">
    <source>
        <dbReference type="Proteomes" id="UP000238034"/>
    </source>
</evidence>